<dbReference type="EMBL" id="CAJOBC010005774">
    <property type="protein sequence ID" value="CAF3875395.1"/>
    <property type="molecule type" value="Genomic_DNA"/>
</dbReference>
<protein>
    <submittedName>
        <fullName evidence="1">Uncharacterized protein</fullName>
    </submittedName>
</protein>
<reference evidence="1" key="1">
    <citation type="submission" date="2021-02" db="EMBL/GenBank/DDBJ databases">
        <authorList>
            <person name="Nowell W R."/>
        </authorList>
    </citation>
    <scope>NUCLEOTIDE SEQUENCE</scope>
</reference>
<evidence type="ECO:0000313" key="2">
    <source>
        <dbReference type="EMBL" id="CAF3875395.1"/>
    </source>
</evidence>
<comment type="caution">
    <text evidence="1">The sequence shown here is derived from an EMBL/GenBank/DDBJ whole genome shotgun (WGS) entry which is preliminary data.</text>
</comment>
<gene>
    <name evidence="1" type="ORF">GPM918_LOCUS19230</name>
    <name evidence="2" type="ORF">SRO942_LOCUS19229</name>
</gene>
<keyword evidence="3" id="KW-1185">Reference proteome</keyword>
<dbReference type="Proteomes" id="UP000681722">
    <property type="component" value="Unassembled WGS sequence"/>
</dbReference>
<dbReference type="Proteomes" id="UP000663829">
    <property type="component" value="Unassembled WGS sequence"/>
</dbReference>
<sequence length="101" mass="12042">MFKSASLFITYLTLYLLINIECFIIPQISGMEKRYESIPFIPHSKLNVNRRTSYNNLFDFDLLRDKRFGNTRYGRNLNTDYSSINNRNLQQLKKLQIIPDD</sequence>
<proteinExistence type="predicted"/>
<dbReference type="EMBL" id="CAJNOQ010005773">
    <property type="protein sequence ID" value="CAF1110974.1"/>
    <property type="molecule type" value="Genomic_DNA"/>
</dbReference>
<evidence type="ECO:0000313" key="3">
    <source>
        <dbReference type="Proteomes" id="UP000663829"/>
    </source>
</evidence>
<accession>A0A814PVL3</accession>
<evidence type="ECO:0000313" key="1">
    <source>
        <dbReference type="EMBL" id="CAF1110974.1"/>
    </source>
</evidence>
<organism evidence="1 3">
    <name type="scientific">Didymodactylos carnosus</name>
    <dbReference type="NCBI Taxonomy" id="1234261"/>
    <lineage>
        <taxon>Eukaryota</taxon>
        <taxon>Metazoa</taxon>
        <taxon>Spiralia</taxon>
        <taxon>Gnathifera</taxon>
        <taxon>Rotifera</taxon>
        <taxon>Eurotatoria</taxon>
        <taxon>Bdelloidea</taxon>
        <taxon>Philodinida</taxon>
        <taxon>Philodinidae</taxon>
        <taxon>Didymodactylos</taxon>
    </lineage>
</organism>
<dbReference type="AlphaFoldDB" id="A0A814PVL3"/>
<name>A0A814PVL3_9BILA</name>